<dbReference type="RefSeq" id="WP_044195177.1">
    <property type="nucleotide sequence ID" value="NZ_CP007474.1"/>
</dbReference>
<sequence>MLTFLKKGADVFIKAAITPTTSKLPHQESVGKYLGGIIKSIIPNQQTPAEKNFDLKMHNRTYKLGVELPGSTRTAGHETEVAMKIPSYKLPYQAIQKFAAWQEQDKQGNVEETQKGTLTSLITPLSAAKELVKSKTAGQYFEQLKALDNQLSKSGGKVIVDSTPGRYKQGVTIELDVSGKSIELIEKDVAFVLQSLDIHDSKLVQTFSKRLYKSCTDPKMSSADIQDKKTNHNTDSTESSPINQRQDVLSANQEQDNDIVSSDQEQNHKASQTTKLDISSRDFSLTNPKDMPYPKHPLQNSQMLQQLQSQILMQQKPEKMPTQPISATTRQEVAEIAENLSQGLSEDQIENSSSKTNRQLTNSNPGKAHAR</sequence>
<organism evidence="2 3">
    <name type="scientific">Ehrlichia japonica</name>
    <dbReference type="NCBI Taxonomy" id="391036"/>
    <lineage>
        <taxon>Bacteria</taxon>
        <taxon>Pseudomonadati</taxon>
        <taxon>Pseudomonadota</taxon>
        <taxon>Alphaproteobacteria</taxon>
        <taxon>Rickettsiales</taxon>
        <taxon>Anaplasmataceae</taxon>
        <taxon>Ehrlichia</taxon>
    </lineage>
</organism>
<keyword evidence="3" id="KW-1185">Reference proteome</keyword>
<dbReference type="Proteomes" id="UP000023762">
    <property type="component" value="Chromosome"/>
</dbReference>
<reference evidence="2 3" key="1">
    <citation type="submission" date="2014-03" db="EMBL/GenBank/DDBJ databases">
        <title>Sequencing and Comparison of Genomes and Transcriptome Profiles of Human Ehrlichiosis Agents.</title>
        <authorList>
            <person name="Lin M."/>
            <person name="Daugherty S.C."/>
            <person name="Nagaraj S."/>
            <person name="Cheng Z."/>
            <person name="Xiong Q."/>
            <person name="Lin F.-Y."/>
            <person name="Sengamalay N."/>
            <person name="Ott S."/>
            <person name="Godinez A."/>
            <person name="Tallon L.J."/>
            <person name="Sadzewicz L."/>
            <person name="Fraser C.M."/>
            <person name="Dunning Hotopp J.C."/>
            <person name="Rikihisa Y."/>
        </authorList>
    </citation>
    <scope>NUCLEOTIDE SEQUENCE [LARGE SCALE GENOMIC DNA]</scope>
    <source>
        <strain evidence="2 3">HF</strain>
    </source>
</reference>
<dbReference type="AlphaFoldDB" id="X5H3J1"/>
<evidence type="ECO:0000256" key="1">
    <source>
        <dbReference type="SAM" id="MobiDB-lite"/>
    </source>
</evidence>
<gene>
    <name evidence="2" type="ORF">EHF_0724</name>
</gene>
<dbReference type="STRING" id="391036.EHF_0724"/>
<accession>X5H3J1</accession>
<protein>
    <submittedName>
        <fullName evidence="2">Uncharacterized protein</fullName>
    </submittedName>
</protein>
<feature type="region of interest" description="Disordered" evidence="1">
    <location>
        <begin position="342"/>
        <end position="371"/>
    </location>
</feature>
<evidence type="ECO:0000313" key="2">
    <source>
        <dbReference type="EMBL" id="AHX04640.1"/>
    </source>
</evidence>
<dbReference type="KEGG" id="ehh:EHF_0724"/>
<dbReference type="EMBL" id="CP007474">
    <property type="protein sequence ID" value="AHX04640.1"/>
    <property type="molecule type" value="Genomic_DNA"/>
</dbReference>
<name>X5H3J1_9RICK</name>
<proteinExistence type="predicted"/>
<feature type="compositionally biased region" description="Polar residues" evidence="1">
    <location>
        <begin position="342"/>
        <end position="365"/>
    </location>
</feature>
<dbReference type="OrthoDB" id="7163248at2"/>
<evidence type="ECO:0000313" key="3">
    <source>
        <dbReference type="Proteomes" id="UP000023762"/>
    </source>
</evidence>
<feature type="compositionally biased region" description="Polar residues" evidence="1">
    <location>
        <begin position="233"/>
        <end position="287"/>
    </location>
</feature>
<dbReference type="HOGENOM" id="CLU_751712_0_0_5"/>
<feature type="region of interest" description="Disordered" evidence="1">
    <location>
        <begin position="217"/>
        <end position="297"/>
    </location>
</feature>